<dbReference type="CDD" id="cd04301">
    <property type="entry name" value="NAT_SF"/>
    <property type="match status" value="1"/>
</dbReference>
<dbReference type="InterPro" id="IPR016181">
    <property type="entry name" value="Acyl_CoA_acyltransferase"/>
</dbReference>
<dbReference type="GO" id="GO:0016747">
    <property type="term" value="F:acyltransferase activity, transferring groups other than amino-acyl groups"/>
    <property type="evidence" value="ECO:0007669"/>
    <property type="project" value="InterPro"/>
</dbReference>
<sequence length="173" mass="19367">MNYRPARESDLPSLVSMSQQAIAYFRVNGIDQWQKGEPNKEELCKAIKEHKLYVLENAGKAAAMITLAPGPELSYAEIDGAWLNQESYYAFHRVCVEDSCKGQGIVSQLFSQSEKLVLALGFTNVRIDTHPDNRSMQRALEKNGYVPCGRLVLKDGSEAGDPRLAYQKILIPF</sequence>
<reference evidence="2" key="2">
    <citation type="submission" date="2021-04" db="EMBL/GenBank/DDBJ databases">
        <authorList>
            <person name="Gilroy R."/>
        </authorList>
    </citation>
    <scope>NUCLEOTIDE SEQUENCE</scope>
    <source>
        <strain evidence="2">CHK198-12963</strain>
    </source>
</reference>
<reference evidence="2" key="1">
    <citation type="journal article" date="2021" name="PeerJ">
        <title>Extensive microbial diversity within the chicken gut microbiome revealed by metagenomics and culture.</title>
        <authorList>
            <person name="Gilroy R."/>
            <person name="Ravi A."/>
            <person name="Getino M."/>
            <person name="Pursley I."/>
            <person name="Horton D.L."/>
            <person name="Alikhan N.F."/>
            <person name="Baker D."/>
            <person name="Gharbi K."/>
            <person name="Hall N."/>
            <person name="Watson M."/>
            <person name="Adriaenssens E.M."/>
            <person name="Foster-Nyarko E."/>
            <person name="Jarju S."/>
            <person name="Secka A."/>
            <person name="Antonio M."/>
            <person name="Oren A."/>
            <person name="Chaudhuri R.R."/>
            <person name="La Ragione R."/>
            <person name="Hildebrand F."/>
            <person name="Pallen M.J."/>
        </authorList>
    </citation>
    <scope>NUCLEOTIDE SEQUENCE</scope>
    <source>
        <strain evidence="2">CHK198-12963</strain>
    </source>
</reference>
<dbReference type="InterPro" id="IPR000182">
    <property type="entry name" value="GNAT_dom"/>
</dbReference>
<dbReference type="PROSITE" id="PS51186">
    <property type="entry name" value="GNAT"/>
    <property type="match status" value="1"/>
</dbReference>
<evidence type="ECO:0000259" key="1">
    <source>
        <dbReference type="PROSITE" id="PS51186"/>
    </source>
</evidence>
<evidence type="ECO:0000313" key="2">
    <source>
        <dbReference type="EMBL" id="HJC65558.1"/>
    </source>
</evidence>
<dbReference type="EMBL" id="DWWB01000008">
    <property type="protein sequence ID" value="HJC65558.1"/>
    <property type="molecule type" value="Genomic_DNA"/>
</dbReference>
<organism evidence="2 3">
    <name type="scientific">Candidatus Enterocloster excrementigallinarum</name>
    <dbReference type="NCBI Taxonomy" id="2838558"/>
    <lineage>
        <taxon>Bacteria</taxon>
        <taxon>Bacillati</taxon>
        <taxon>Bacillota</taxon>
        <taxon>Clostridia</taxon>
        <taxon>Lachnospirales</taxon>
        <taxon>Lachnospiraceae</taxon>
        <taxon>Enterocloster</taxon>
    </lineage>
</organism>
<feature type="domain" description="N-acetyltransferase" evidence="1">
    <location>
        <begin position="1"/>
        <end position="171"/>
    </location>
</feature>
<proteinExistence type="predicted"/>
<comment type="caution">
    <text evidence="2">The sequence shown here is derived from an EMBL/GenBank/DDBJ whole genome shotgun (WGS) entry which is preliminary data.</text>
</comment>
<dbReference type="Gene3D" id="3.40.630.30">
    <property type="match status" value="1"/>
</dbReference>
<gene>
    <name evidence="2" type="ORF">H9931_02395</name>
</gene>
<dbReference type="AlphaFoldDB" id="A0A9D2PSE2"/>
<dbReference type="SUPFAM" id="SSF55729">
    <property type="entry name" value="Acyl-CoA N-acyltransferases (Nat)"/>
    <property type="match status" value="1"/>
</dbReference>
<dbReference type="Proteomes" id="UP000823863">
    <property type="component" value="Unassembled WGS sequence"/>
</dbReference>
<protein>
    <submittedName>
        <fullName evidence="2">GNAT family N-acetyltransferase</fullName>
    </submittedName>
</protein>
<accession>A0A9D2PSE2</accession>
<dbReference type="Pfam" id="PF00583">
    <property type="entry name" value="Acetyltransf_1"/>
    <property type="match status" value="1"/>
</dbReference>
<name>A0A9D2PSE2_9FIRM</name>
<evidence type="ECO:0000313" key="3">
    <source>
        <dbReference type="Proteomes" id="UP000823863"/>
    </source>
</evidence>